<dbReference type="InterPro" id="IPR000830">
    <property type="entry name" value="Peripherin/rom-1"/>
</dbReference>
<evidence type="ECO:0000256" key="3">
    <source>
        <dbReference type="ARBA" id="ARBA00022989"/>
    </source>
</evidence>
<gene>
    <name evidence="7" type="ORF">EB796_022620</name>
</gene>
<dbReference type="Pfam" id="PF00335">
    <property type="entry name" value="Tetraspanin"/>
    <property type="match status" value="1"/>
</dbReference>
<feature type="transmembrane region" description="Helical" evidence="6">
    <location>
        <begin position="103"/>
        <end position="126"/>
    </location>
</feature>
<evidence type="ECO:0000256" key="2">
    <source>
        <dbReference type="ARBA" id="ARBA00022692"/>
    </source>
</evidence>
<comment type="caution">
    <text evidence="7">The sequence shown here is derived from an EMBL/GenBank/DDBJ whole genome shotgun (WGS) entry which is preliminary data.</text>
</comment>
<evidence type="ECO:0000256" key="1">
    <source>
        <dbReference type="ARBA" id="ARBA00004141"/>
    </source>
</evidence>
<keyword evidence="4 6" id="KW-0472">Membrane</keyword>
<dbReference type="GO" id="GO:0005886">
    <property type="term" value="C:plasma membrane"/>
    <property type="evidence" value="ECO:0007669"/>
    <property type="project" value="TreeGrafter"/>
</dbReference>
<feature type="transmembrane region" description="Helical" evidence="6">
    <location>
        <begin position="63"/>
        <end position="82"/>
    </location>
</feature>
<evidence type="ECO:0000256" key="4">
    <source>
        <dbReference type="ARBA" id="ARBA00023136"/>
    </source>
</evidence>
<dbReference type="EMBL" id="VXIV02003256">
    <property type="protein sequence ID" value="KAF6019065.1"/>
    <property type="molecule type" value="Genomic_DNA"/>
</dbReference>
<dbReference type="GO" id="GO:0007601">
    <property type="term" value="P:visual perception"/>
    <property type="evidence" value="ECO:0007669"/>
    <property type="project" value="InterPro"/>
</dbReference>
<dbReference type="PANTHER" id="PTHR19282">
    <property type="entry name" value="TETRASPANIN"/>
    <property type="match status" value="1"/>
</dbReference>
<comment type="subcellular location">
    <subcellularLocation>
        <location evidence="1">Membrane</location>
        <topology evidence="1">Multi-pass membrane protein</topology>
    </subcellularLocation>
</comment>
<sequence length="341" mass="38409">MLRKLRVQVSNEQRLVWAELLQWCNLLFIFCVVVEIAMASGLWVVSSGLKPFLRGHNSNVLPALLLTSGVLTVGLSAVGYVGSLHIASQYADERFFAIKQLMWFELLGFLLAIFSCVLGITSFTIVHGDILWAAERGVRAELSKYSTSAEVKLRLDNLQTKFRCCGVNGYRDWFTVPWQKYTSKGQDNLEDSVPWSCCSPKSSRPCIHFLVTQNVQHKAYSYPRDITLYTQGCVESITKYLGHHMFYICGGLMVFIGLTLLAISMWSRLLETSVTNSYTIGDPECTTWGYFIVNFGPDIEDLYAPIEPESEYSSYGSSSYYSTDEYSDETEETDEPSASGK</sequence>
<dbReference type="AlphaFoldDB" id="A0A7J7IZ52"/>
<dbReference type="Proteomes" id="UP000593567">
    <property type="component" value="Unassembled WGS sequence"/>
</dbReference>
<organism evidence="7 8">
    <name type="scientific">Bugula neritina</name>
    <name type="common">Brown bryozoan</name>
    <name type="synonym">Sertularia neritina</name>
    <dbReference type="NCBI Taxonomy" id="10212"/>
    <lineage>
        <taxon>Eukaryota</taxon>
        <taxon>Metazoa</taxon>
        <taxon>Spiralia</taxon>
        <taxon>Lophotrochozoa</taxon>
        <taxon>Bryozoa</taxon>
        <taxon>Gymnolaemata</taxon>
        <taxon>Cheilostomatida</taxon>
        <taxon>Flustrina</taxon>
        <taxon>Buguloidea</taxon>
        <taxon>Bugulidae</taxon>
        <taxon>Bugula</taxon>
    </lineage>
</organism>
<dbReference type="InterPro" id="IPR018499">
    <property type="entry name" value="Tetraspanin/Peripherin"/>
</dbReference>
<evidence type="ECO:0000256" key="5">
    <source>
        <dbReference type="SAM" id="MobiDB-lite"/>
    </source>
</evidence>
<dbReference type="PRINTS" id="PR00218">
    <property type="entry name" value="PERIPHERNRDS"/>
</dbReference>
<name>A0A7J7IZ52_BUGNE</name>
<feature type="region of interest" description="Disordered" evidence="5">
    <location>
        <begin position="310"/>
        <end position="341"/>
    </location>
</feature>
<dbReference type="InterPro" id="IPR008952">
    <property type="entry name" value="Tetraspanin_EC2_sf"/>
</dbReference>
<keyword evidence="3 6" id="KW-1133">Transmembrane helix</keyword>
<feature type="transmembrane region" description="Helical" evidence="6">
    <location>
        <begin position="20"/>
        <end position="43"/>
    </location>
</feature>
<dbReference type="OrthoDB" id="9836210at2759"/>
<protein>
    <submittedName>
        <fullName evidence="7">PRPH2</fullName>
    </submittedName>
</protein>
<reference evidence="7" key="1">
    <citation type="submission" date="2020-06" db="EMBL/GenBank/DDBJ databases">
        <title>Draft genome of Bugula neritina, a colonial animal packing powerful symbionts and potential medicines.</title>
        <authorList>
            <person name="Rayko M."/>
        </authorList>
    </citation>
    <scope>NUCLEOTIDE SEQUENCE [LARGE SCALE GENOMIC DNA]</scope>
    <source>
        <strain evidence="7">Kwan_BN1</strain>
    </source>
</reference>
<keyword evidence="2 6" id="KW-0812">Transmembrane</keyword>
<proteinExistence type="predicted"/>
<dbReference type="PANTHER" id="PTHR19282:SF431">
    <property type="entry name" value="TETRASPANIN 26A, ISOFORM B-RELATED"/>
    <property type="match status" value="1"/>
</dbReference>
<feature type="compositionally biased region" description="Low complexity" evidence="5">
    <location>
        <begin position="311"/>
        <end position="324"/>
    </location>
</feature>
<evidence type="ECO:0000256" key="6">
    <source>
        <dbReference type="SAM" id="Phobius"/>
    </source>
</evidence>
<accession>A0A7J7IZ52</accession>
<dbReference type="SUPFAM" id="SSF48652">
    <property type="entry name" value="Tetraspanin"/>
    <property type="match status" value="1"/>
</dbReference>
<keyword evidence="8" id="KW-1185">Reference proteome</keyword>
<dbReference type="Gene3D" id="1.10.1450.10">
    <property type="entry name" value="Tetraspanin"/>
    <property type="match status" value="1"/>
</dbReference>
<evidence type="ECO:0000313" key="8">
    <source>
        <dbReference type="Proteomes" id="UP000593567"/>
    </source>
</evidence>
<evidence type="ECO:0000313" key="7">
    <source>
        <dbReference type="EMBL" id="KAF6019065.1"/>
    </source>
</evidence>
<feature type="compositionally biased region" description="Acidic residues" evidence="5">
    <location>
        <begin position="325"/>
        <end position="335"/>
    </location>
</feature>
<feature type="transmembrane region" description="Helical" evidence="6">
    <location>
        <begin position="245"/>
        <end position="263"/>
    </location>
</feature>